<keyword evidence="2" id="KW-1185">Reference proteome</keyword>
<evidence type="ECO:0000313" key="2">
    <source>
        <dbReference type="Proteomes" id="UP000250043"/>
    </source>
</evidence>
<dbReference type="OrthoDB" id="47375at2759"/>
<organism evidence="1 2">
    <name type="scientific">Obba rivulosa</name>
    <dbReference type="NCBI Taxonomy" id="1052685"/>
    <lineage>
        <taxon>Eukaryota</taxon>
        <taxon>Fungi</taxon>
        <taxon>Dikarya</taxon>
        <taxon>Basidiomycota</taxon>
        <taxon>Agaricomycotina</taxon>
        <taxon>Agaricomycetes</taxon>
        <taxon>Polyporales</taxon>
        <taxon>Gelatoporiaceae</taxon>
        <taxon>Obba</taxon>
    </lineage>
</organism>
<gene>
    <name evidence="1" type="ORF">OBBRIDRAFT_748132</name>
</gene>
<dbReference type="EMBL" id="KV722346">
    <property type="protein sequence ID" value="OCH94166.1"/>
    <property type="molecule type" value="Genomic_DNA"/>
</dbReference>
<proteinExistence type="predicted"/>
<dbReference type="Proteomes" id="UP000250043">
    <property type="component" value="Unassembled WGS sequence"/>
</dbReference>
<dbReference type="AlphaFoldDB" id="A0A8E2DR62"/>
<evidence type="ECO:0008006" key="3">
    <source>
        <dbReference type="Google" id="ProtNLM"/>
    </source>
</evidence>
<sequence>MERLRQALDLQWTYIDAVHSDDPAVSNIVTRVRLDRSEDTTHTPSRLPGLESNRDDQAMEFDPLTCATRNYITGRPWAPSTPTYMVLSPAKVACWYSHLQILRFITADAEAEDDVTVILEDDIDMEHDIRERLKTVWGALPPQWDIVFLGHCWSNESTYPAVPTPDASMGEPADYTTPTTLHPSFAPKCTHAYALSRTGARRLLLHLRHPHFAYSRAYDQALAWLVLSGRLKAFSVVPSVVVQRKVDGSDIDAGRSGMGSPWRETLMNGVLGS</sequence>
<evidence type="ECO:0000313" key="1">
    <source>
        <dbReference type="EMBL" id="OCH94166.1"/>
    </source>
</evidence>
<accession>A0A8E2DR62</accession>
<protein>
    <recommendedName>
        <fullName evidence="3">Glycosyltransferase family 25 protein</fullName>
    </recommendedName>
</protein>
<reference evidence="1 2" key="1">
    <citation type="submission" date="2016-07" db="EMBL/GenBank/DDBJ databases">
        <title>Draft genome of the white-rot fungus Obba rivulosa 3A-2.</title>
        <authorList>
            <consortium name="DOE Joint Genome Institute"/>
            <person name="Miettinen O."/>
            <person name="Riley R."/>
            <person name="Acob R."/>
            <person name="Barry K."/>
            <person name="Cullen D."/>
            <person name="De Vries R."/>
            <person name="Hainaut M."/>
            <person name="Hatakka A."/>
            <person name="Henrissat B."/>
            <person name="Hilden K."/>
            <person name="Kuo R."/>
            <person name="Labutti K."/>
            <person name="Lipzen A."/>
            <person name="Makela M.R."/>
            <person name="Sandor L."/>
            <person name="Spatafora J.W."/>
            <person name="Grigoriev I.V."/>
            <person name="Hibbett D.S."/>
        </authorList>
    </citation>
    <scope>NUCLEOTIDE SEQUENCE [LARGE SCALE GENOMIC DNA]</scope>
    <source>
        <strain evidence="1 2">3A-2</strain>
    </source>
</reference>
<name>A0A8E2DR62_9APHY</name>